<dbReference type="GO" id="GO:0003824">
    <property type="term" value="F:catalytic activity"/>
    <property type="evidence" value="ECO:0007669"/>
    <property type="project" value="UniProtKB-ARBA"/>
</dbReference>
<dbReference type="Proteomes" id="UP000184221">
    <property type="component" value="Unassembled WGS sequence"/>
</dbReference>
<dbReference type="STRING" id="996342.SAMN05443551_1591"/>
<dbReference type="PANTHER" id="PTHR11941:SF54">
    <property type="entry name" value="ENOYL-COA HYDRATASE, MITOCHONDRIAL"/>
    <property type="match status" value="1"/>
</dbReference>
<reference evidence="1 2" key="1">
    <citation type="submission" date="2016-11" db="EMBL/GenBank/DDBJ databases">
        <authorList>
            <person name="Jaros S."/>
            <person name="Januszkiewicz K."/>
            <person name="Wedrychowicz H."/>
        </authorList>
    </citation>
    <scope>NUCLEOTIDE SEQUENCE [LARGE SCALE GENOMIC DNA]</scope>
    <source>
        <strain evidence="1 2">DSM 29431</strain>
    </source>
</reference>
<dbReference type="PANTHER" id="PTHR11941">
    <property type="entry name" value="ENOYL-COA HYDRATASE-RELATED"/>
    <property type="match status" value="1"/>
</dbReference>
<keyword evidence="2" id="KW-1185">Reference proteome</keyword>
<gene>
    <name evidence="1" type="ORF">SAMN05443551_1591</name>
</gene>
<protein>
    <submittedName>
        <fullName evidence="1">Enoyl-CoA hydratase/carnithine racemase</fullName>
    </submittedName>
</protein>
<dbReference type="GO" id="GO:0006635">
    <property type="term" value="P:fatty acid beta-oxidation"/>
    <property type="evidence" value="ECO:0007669"/>
    <property type="project" value="TreeGrafter"/>
</dbReference>
<dbReference type="RefSeq" id="WP_072776969.1">
    <property type="nucleotide sequence ID" value="NZ_FQXC01000002.1"/>
</dbReference>
<dbReference type="Pfam" id="PF00378">
    <property type="entry name" value="ECH_1"/>
    <property type="match status" value="1"/>
</dbReference>
<proteinExistence type="predicted"/>
<name>A0A1M5R3U9_9RHOB</name>
<organism evidence="1 2">
    <name type="scientific">Marivita hallyeonensis</name>
    <dbReference type="NCBI Taxonomy" id="996342"/>
    <lineage>
        <taxon>Bacteria</taxon>
        <taxon>Pseudomonadati</taxon>
        <taxon>Pseudomonadota</taxon>
        <taxon>Alphaproteobacteria</taxon>
        <taxon>Rhodobacterales</taxon>
        <taxon>Roseobacteraceae</taxon>
        <taxon>Marivita</taxon>
    </lineage>
</organism>
<sequence>MSEITCSYDGAIAVLRLANEAKLNALTMTMLRQLEDHLTAVERAPEIRAVILTGAGPKAFCCGADIAEWGPLSPADFARFWVCEGHRVFDRLATLSKPTIGALNGHAFGGGLELAACCDIRVLAPRTTLALPEGKVGIVPGWSGTQRLTRLLPEPVVKEMALFGRRITAERAQALGFSADISEDVLTAANDIARSLQDMSPRANMLAKAMIHGAVGEDRAAAIEVMASAAAAASDDRNEGVTAFLEKRAPKFTGL</sequence>
<dbReference type="InterPro" id="IPR029045">
    <property type="entry name" value="ClpP/crotonase-like_dom_sf"/>
</dbReference>
<dbReference type="OrthoDB" id="9795613at2"/>
<evidence type="ECO:0000313" key="1">
    <source>
        <dbReference type="EMBL" id="SHH20453.1"/>
    </source>
</evidence>
<dbReference type="AlphaFoldDB" id="A0A1M5R3U9"/>
<evidence type="ECO:0000313" key="2">
    <source>
        <dbReference type="Proteomes" id="UP000184221"/>
    </source>
</evidence>
<accession>A0A1M5R3U9</accession>
<dbReference type="InterPro" id="IPR001753">
    <property type="entry name" value="Enoyl-CoA_hydra/iso"/>
</dbReference>
<dbReference type="EMBL" id="FQXC01000002">
    <property type="protein sequence ID" value="SHH20453.1"/>
    <property type="molecule type" value="Genomic_DNA"/>
</dbReference>
<dbReference type="CDD" id="cd06558">
    <property type="entry name" value="crotonase-like"/>
    <property type="match status" value="1"/>
</dbReference>
<dbReference type="Gene3D" id="3.90.226.10">
    <property type="entry name" value="2-enoyl-CoA Hydratase, Chain A, domain 1"/>
    <property type="match status" value="1"/>
</dbReference>
<dbReference type="SUPFAM" id="SSF52096">
    <property type="entry name" value="ClpP/crotonase"/>
    <property type="match status" value="1"/>
</dbReference>